<gene>
    <name evidence="1" type="ORF">HMPREF1705_03356</name>
</gene>
<evidence type="ECO:0000313" key="1">
    <source>
        <dbReference type="EMBL" id="KRT36094.1"/>
    </source>
</evidence>
<dbReference type="AlphaFoldDB" id="A0A0T5XDU2"/>
<dbReference type="Proteomes" id="UP000005273">
    <property type="component" value="Unassembled WGS sequence"/>
</dbReference>
<accession>A0A0T5XDU2</accession>
<name>A0A0T5XDU2_9BACT</name>
<evidence type="ECO:0000313" key="2">
    <source>
        <dbReference type="Proteomes" id="UP000005273"/>
    </source>
</evidence>
<evidence type="ECO:0008006" key="3">
    <source>
        <dbReference type="Google" id="ProtNLM"/>
    </source>
</evidence>
<comment type="caution">
    <text evidence="1">The sequence shown here is derived from an EMBL/GenBank/DDBJ whole genome shotgun (WGS) entry which is preliminary data.</text>
</comment>
<organism evidence="1 2">
    <name type="scientific">Acetomicrobium hydrogeniformans ATCC BAA-1850</name>
    <dbReference type="NCBI Taxonomy" id="592015"/>
    <lineage>
        <taxon>Bacteria</taxon>
        <taxon>Thermotogati</taxon>
        <taxon>Synergistota</taxon>
        <taxon>Synergistia</taxon>
        <taxon>Synergistales</taxon>
        <taxon>Acetomicrobiaceae</taxon>
        <taxon>Acetomicrobium</taxon>
    </lineage>
</organism>
<dbReference type="STRING" id="592015.HMPREF1705_03356"/>
<sequence length="55" mass="6870">MKRGIEMGKVLRFCKLNSWEDYFEEFLLQKELEGLRPRTLNDYRYYIPRFFDGKE</sequence>
<dbReference type="EMBL" id="ACJX03000001">
    <property type="protein sequence ID" value="KRT36094.1"/>
    <property type="molecule type" value="Genomic_DNA"/>
</dbReference>
<keyword evidence="2" id="KW-1185">Reference proteome</keyword>
<proteinExistence type="predicted"/>
<protein>
    <recommendedName>
        <fullName evidence="3">Core-binding (CB) domain-containing protein</fullName>
    </recommendedName>
</protein>
<reference evidence="2" key="1">
    <citation type="submission" date="2012-09" db="EMBL/GenBank/DDBJ databases">
        <authorList>
            <person name="Weinstock G."/>
            <person name="Sodergren E."/>
            <person name="Clifton S."/>
            <person name="Fulton L."/>
            <person name="Fulton B."/>
            <person name="Courtney L."/>
            <person name="Fronick C."/>
            <person name="Harrison M."/>
            <person name="Strong C."/>
            <person name="Farmer C."/>
            <person name="Delehaunty K."/>
            <person name="Markovic C."/>
            <person name="Hall O."/>
            <person name="Minx P."/>
            <person name="Tomlinson C."/>
            <person name="Mitreva M."/>
            <person name="Nelson J."/>
            <person name="Hou S."/>
            <person name="Wollam A."/>
            <person name="Pepin K.H."/>
            <person name="Johnson M."/>
            <person name="Bhonagiri V."/>
            <person name="Nash W.E."/>
            <person name="Suruliraj S."/>
            <person name="Warren W."/>
            <person name="Chinwalla A."/>
            <person name="Mardis E.R."/>
            <person name="Wilson R.K."/>
        </authorList>
    </citation>
    <scope>NUCLEOTIDE SEQUENCE [LARGE SCALE GENOMIC DNA]</scope>
    <source>
        <strain evidence="2">OS1</strain>
    </source>
</reference>